<gene>
    <name evidence="2" type="ORF">L917_21649</name>
</gene>
<dbReference type="AlphaFoldDB" id="W2JWW6"/>
<proteinExistence type="predicted"/>
<organism evidence="2">
    <name type="scientific">Phytophthora nicotianae</name>
    <name type="common">Potato buckeye rot agent</name>
    <name type="synonym">Phytophthora parasitica</name>
    <dbReference type="NCBI Taxonomy" id="4792"/>
    <lineage>
        <taxon>Eukaryota</taxon>
        <taxon>Sar</taxon>
        <taxon>Stramenopiles</taxon>
        <taxon>Oomycota</taxon>
        <taxon>Peronosporomycetes</taxon>
        <taxon>Peronosporales</taxon>
        <taxon>Peronosporaceae</taxon>
        <taxon>Phytophthora</taxon>
    </lineage>
</organism>
<sequence length="155" mass="16858">MLILVGRVESHHVSELTSTSDVRGSILAARISHGADSIKSRDDIVAAEVTATTTTANPLRSGNRGRCSSASDRWPEGIPNWSRARLNSGEPLSLPAVSESKTRVELDLPEELSPQSESAPDSEAAGEDEAPLLLRFVGRSSRTRRMIRKASERRR</sequence>
<protein>
    <submittedName>
        <fullName evidence="2">Uncharacterized protein</fullName>
    </submittedName>
</protein>
<dbReference type="EMBL" id="KI683709">
    <property type="protein sequence ID" value="ETL77407.1"/>
    <property type="molecule type" value="Genomic_DNA"/>
</dbReference>
<accession>W2JWW6</accession>
<reference evidence="2" key="1">
    <citation type="submission" date="2013-11" db="EMBL/GenBank/DDBJ databases">
        <title>The Genome Sequence of Phytophthora parasitica CHvinca01.</title>
        <authorList>
            <consortium name="The Broad Institute Genomics Platform"/>
            <person name="Russ C."/>
            <person name="Tyler B."/>
            <person name="Panabieres F."/>
            <person name="Shan W."/>
            <person name="Tripathy S."/>
            <person name="Grunwald N."/>
            <person name="Machado M."/>
            <person name="Johnson C.S."/>
            <person name="Arredondo F."/>
            <person name="Hong C."/>
            <person name="Coffey M."/>
            <person name="Young S.K."/>
            <person name="Zeng Q."/>
            <person name="Gargeya S."/>
            <person name="Fitzgerald M."/>
            <person name="Abouelleil A."/>
            <person name="Alvarado L."/>
            <person name="Chapman S.B."/>
            <person name="Gainer-Dewar J."/>
            <person name="Goldberg J."/>
            <person name="Griggs A."/>
            <person name="Gujja S."/>
            <person name="Hansen M."/>
            <person name="Howarth C."/>
            <person name="Imamovic A."/>
            <person name="Ireland A."/>
            <person name="Larimer J."/>
            <person name="McCowan C."/>
            <person name="Murphy C."/>
            <person name="Pearson M."/>
            <person name="Poon T.W."/>
            <person name="Priest M."/>
            <person name="Roberts A."/>
            <person name="Saif S."/>
            <person name="Shea T."/>
            <person name="Sykes S."/>
            <person name="Wortman J."/>
            <person name="Nusbaum C."/>
            <person name="Birren B."/>
        </authorList>
    </citation>
    <scope>NUCLEOTIDE SEQUENCE [LARGE SCALE GENOMIC DNA]</scope>
    <source>
        <strain evidence="2">CHvinca01</strain>
    </source>
</reference>
<name>W2JWW6_PHYNI</name>
<evidence type="ECO:0000313" key="2">
    <source>
        <dbReference type="EMBL" id="ETL77407.1"/>
    </source>
</evidence>
<feature type="region of interest" description="Disordered" evidence="1">
    <location>
        <begin position="56"/>
        <end position="136"/>
    </location>
</feature>
<evidence type="ECO:0000256" key="1">
    <source>
        <dbReference type="SAM" id="MobiDB-lite"/>
    </source>
</evidence>
<dbReference type="Proteomes" id="UP000054423">
    <property type="component" value="Unassembled WGS sequence"/>
</dbReference>